<keyword evidence="3" id="KW-1185">Reference proteome</keyword>
<name>A0A6A6PZ48_9PEZI</name>
<dbReference type="Proteomes" id="UP000799767">
    <property type="component" value="Unassembled WGS sequence"/>
</dbReference>
<evidence type="ECO:0000256" key="1">
    <source>
        <dbReference type="SAM" id="MobiDB-lite"/>
    </source>
</evidence>
<evidence type="ECO:0000313" key="3">
    <source>
        <dbReference type="Proteomes" id="UP000799767"/>
    </source>
</evidence>
<dbReference type="GeneID" id="54477717"/>
<feature type="region of interest" description="Disordered" evidence="1">
    <location>
        <begin position="109"/>
        <end position="133"/>
    </location>
</feature>
<sequence>MAPPPPPLPTDFSKRTTFKDELARLRQLPKDKQAEVIAGIERDSAEFLGSRPHPSVTQQGGHLDFKIYEDDETAAEHAGSLEATKMEAEHEGRRNLRKMGFKVVVNKTANPQSVPGRPGVITGAGADAPLTSDPRFKKRADYGIIKFGAGPDPPLTSGPRFKNMALLGELTFGSVKPDVL</sequence>
<evidence type="ECO:0000313" key="2">
    <source>
        <dbReference type="EMBL" id="KAF2485014.1"/>
    </source>
</evidence>
<dbReference type="RefSeq" id="XP_033591583.1">
    <property type="nucleotide sequence ID" value="XM_033736715.1"/>
</dbReference>
<protein>
    <submittedName>
        <fullName evidence="2">Uncharacterized protein</fullName>
    </submittedName>
</protein>
<dbReference type="EMBL" id="MU001633">
    <property type="protein sequence ID" value="KAF2485014.1"/>
    <property type="molecule type" value="Genomic_DNA"/>
</dbReference>
<organism evidence="2 3">
    <name type="scientific">Neohortaea acidophila</name>
    <dbReference type="NCBI Taxonomy" id="245834"/>
    <lineage>
        <taxon>Eukaryota</taxon>
        <taxon>Fungi</taxon>
        <taxon>Dikarya</taxon>
        <taxon>Ascomycota</taxon>
        <taxon>Pezizomycotina</taxon>
        <taxon>Dothideomycetes</taxon>
        <taxon>Dothideomycetidae</taxon>
        <taxon>Mycosphaerellales</taxon>
        <taxon>Teratosphaeriaceae</taxon>
        <taxon>Neohortaea</taxon>
    </lineage>
</organism>
<reference evidence="2" key="1">
    <citation type="journal article" date="2020" name="Stud. Mycol.">
        <title>101 Dothideomycetes genomes: a test case for predicting lifestyles and emergence of pathogens.</title>
        <authorList>
            <person name="Haridas S."/>
            <person name="Albert R."/>
            <person name="Binder M."/>
            <person name="Bloem J."/>
            <person name="Labutti K."/>
            <person name="Salamov A."/>
            <person name="Andreopoulos B."/>
            <person name="Baker S."/>
            <person name="Barry K."/>
            <person name="Bills G."/>
            <person name="Bluhm B."/>
            <person name="Cannon C."/>
            <person name="Castanera R."/>
            <person name="Culley D."/>
            <person name="Daum C."/>
            <person name="Ezra D."/>
            <person name="Gonzalez J."/>
            <person name="Henrissat B."/>
            <person name="Kuo A."/>
            <person name="Liang C."/>
            <person name="Lipzen A."/>
            <person name="Lutzoni F."/>
            <person name="Magnuson J."/>
            <person name="Mondo S."/>
            <person name="Nolan M."/>
            <person name="Ohm R."/>
            <person name="Pangilinan J."/>
            <person name="Park H.-J."/>
            <person name="Ramirez L."/>
            <person name="Alfaro M."/>
            <person name="Sun H."/>
            <person name="Tritt A."/>
            <person name="Yoshinaga Y."/>
            <person name="Zwiers L.-H."/>
            <person name="Turgeon B."/>
            <person name="Goodwin S."/>
            <person name="Spatafora J."/>
            <person name="Crous P."/>
            <person name="Grigoriev I."/>
        </authorList>
    </citation>
    <scope>NUCLEOTIDE SEQUENCE</scope>
    <source>
        <strain evidence="2">CBS 113389</strain>
    </source>
</reference>
<accession>A0A6A6PZ48</accession>
<proteinExistence type="predicted"/>
<dbReference type="AlphaFoldDB" id="A0A6A6PZ48"/>
<gene>
    <name evidence="2" type="ORF">BDY17DRAFT_321895</name>
</gene>